<reference evidence="2" key="1">
    <citation type="journal article" date="2023" name="Hortic. Res.">
        <title>A chromosome-level phased genome enabling allele-level studies in sweet orange: a case study on citrus Huanglongbing tolerance.</title>
        <authorList>
            <person name="Wu B."/>
            <person name="Yu Q."/>
            <person name="Deng Z."/>
            <person name="Duan Y."/>
            <person name="Luo F."/>
            <person name="Gmitter F. Jr."/>
        </authorList>
    </citation>
    <scope>NUCLEOTIDE SEQUENCE [LARGE SCALE GENOMIC DNA]</scope>
    <source>
        <strain evidence="2">cv. Valencia</strain>
    </source>
</reference>
<evidence type="ECO:0000313" key="1">
    <source>
        <dbReference type="EMBL" id="KAH9679381.1"/>
    </source>
</evidence>
<keyword evidence="2" id="KW-1185">Reference proteome</keyword>
<accession>A0ACB8HX79</accession>
<proteinExistence type="predicted"/>
<evidence type="ECO:0000313" key="2">
    <source>
        <dbReference type="Proteomes" id="UP000829398"/>
    </source>
</evidence>
<name>A0ACB8HX79_CITSI</name>
<protein>
    <submittedName>
        <fullName evidence="1">Uncharacterized protein</fullName>
    </submittedName>
</protein>
<organism evidence="1 2">
    <name type="scientific">Citrus sinensis</name>
    <name type="common">Sweet orange</name>
    <name type="synonym">Citrus aurantium var. sinensis</name>
    <dbReference type="NCBI Taxonomy" id="2711"/>
    <lineage>
        <taxon>Eukaryota</taxon>
        <taxon>Viridiplantae</taxon>
        <taxon>Streptophyta</taxon>
        <taxon>Embryophyta</taxon>
        <taxon>Tracheophyta</taxon>
        <taxon>Spermatophyta</taxon>
        <taxon>Magnoliopsida</taxon>
        <taxon>eudicotyledons</taxon>
        <taxon>Gunneridae</taxon>
        <taxon>Pentapetalae</taxon>
        <taxon>rosids</taxon>
        <taxon>malvids</taxon>
        <taxon>Sapindales</taxon>
        <taxon>Rutaceae</taxon>
        <taxon>Aurantioideae</taxon>
        <taxon>Citrus</taxon>
    </lineage>
</organism>
<sequence length="324" mass="36964">MITRSKAGIFKPKVYTAVLEHKEPNTVHETLHDPKWFTAMKDEYDALICNNTWSLVRRIGDQKIVGNKWVYRVKYNTDGSLAKYRTRLVAKGFQQIAGVNYFETFSPVIKPATVRVVLSLAMMNQWSIRQVDVNNAFVCRLHKSLYGLKQAPRAWHDKLKGCLLQWGFENSKADTSLFIGGTTSSMIMVLIYVDDILIIGQNGNDQEKFIAKFSAIFTLKNLGKLSYFLGIEVLYDKACVYLSRRKYIRDFISKVDMLDCKGIDTPMSTGLKLQKEIQGALGQYIADPTHYRSIVGGMQYLILTRPKIAFSVHKLSQYVYAPTL</sequence>
<dbReference type="Proteomes" id="UP000829398">
    <property type="component" value="Chromosome 9"/>
</dbReference>
<gene>
    <name evidence="1" type="ORF">KPL71_026109</name>
</gene>
<dbReference type="EMBL" id="CM039178">
    <property type="protein sequence ID" value="KAH9679381.1"/>
    <property type="molecule type" value="Genomic_DNA"/>
</dbReference>
<comment type="caution">
    <text evidence="1">The sequence shown here is derived from an EMBL/GenBank/DDBJ whole genome shotgun (WGS) entry which is preliminary data.</text>
</comment>